<comment type="caution">
    <text evidence="6">The sequence shown here is derived from an EMBL/GenBank/DDBJ whole genome shotgun (WGS) entry which is preliminary data.</text>
</comment>
<keyword evidence="4" id="KW-0233">DNA recombination</keyword>
<dbReference type="InterPro" id="IPR046668">
    <property type="entry name" value="DUF6538"/>
</dbReference>
<dbReference type="InterPro" id="IPR002104">
    <property type="entry name" value="Integrase_catalytic"/>
</dbReference>
<keyword evidence="2" id="KW-0229">DNA integration</keyword>
<comment type="similarity">
    <text evidence="1">Belongs to the 'phage' integrase family.</text>
</comment>
<evidence type="ECO:0000259" key="5">
    <source>
        <dbReference type="PROSITE" id="PS51898"/>
    </source>
</evidence>
<dbReference type="GO" id="GO:0015074">
    <property type="term" value="P:DNA integration"/>
    <property type="evidence" value="ECO:0007669"/>
    <property type="project" value="UniProtKB-KW"/>
</dbReference>
<dbReference type="GO" id="GO:0006310">
    <property type="term" value="P:DNA recombination"/>
    <property type="evidence" value="ECO:0007669"/>
    <property type="project" value="UniProtKB-KW"/>
</dbReference>
<dbReference type="GO" id="GO:0003677">
    <property type="term" value="F:DNA binding"/>
    <property type="evidence" value="ECO:0007669"/>
    <property type="project" value="UniProtKB-KW"/>
</dbReference>
<evidence type="ECO:0000313" key="7">
    <source>
        <dbReference type="Proteomes" id="UP000483078"/>
    </source>
</evidence>
<name>A0A7C9HN10_9RHOB</name>
<feature type="domain" description="Tyr recombinase" evidence="5">
    <location>
        <begin position="244"/>
        <end position="422"/>
    </location>
</feature>
<proteinExistence type="inferred from homology"/>
<organism evidence="6 7">
    <name type="scientific">Sediminimonas qiaohouensis</name>
    <dbReference type="NCBI Taxonomy" id="552061"/>
    <lineage>
        <taxon>Bacteria</taxon>
        <taxon>Pseudomonadati</taxon>
        <taxon>Pseudomonadota</taxon>
        <taxon>Alphaproteobacteria</taxon>
        <taxon>Rhodobacterales</taxon>
        <taxon>Roseobacteraceae</taxon>
        <taxon>Sediminimonas</taxon>
    </lineage>
</organism>
<dbReference type="Pfam" id="PF20172">
    <property type="entry name" value="DUF6538"/>
    <property type="match status" value="1"/>
</dbReference>
<dbReference type="InterPro" id="IPR011010">
    <property type="entry name" value="DNA_brk_join_enz"/>
</dbReference>
<reference evidence="6 7" key="1">
    <citation type="submission" date="2019-06" db="EMBL/GenBank/DDBJ databases">
        <title>Enrichment of Autotrophic Halophilic Microorganisms from Red Sea Brine Pool Using Microbial Electrosynthesis System.</title>
        <authorList>
            <person name="Alqahtani M.F."/>
            <person name="Bajracharya S."/>
            <person name="Katuri K.P."/>
            <person name="Ali M."/>
            <person name="Saikaly P.E."/>
        </authorList>
    </citation>
    <scope>NUCLEOTIDE SEQUENCE [LARGE SCALE GENOMIC DNA]</scope>
    <source>
        <strain evidence="6">MES6</strain>
    </source>
</reference>
<dbReference type="InterPro" id="IPR050090">
    <property type="entry name" value="Tyrosine_recombinase_XerCD"/>
</dbReference>
<dbReference type="EMBL" id="VENJ01000010">
    <property type="protein sequence ID" value="MTJ04743.1"/>
    <property type="molecule type" value="Genomic_DNA"/>
</dbReference>
<protein>
    <submittedName>
        <fullName evidence="6">Integrase</fullName>
    </submittedName>
</protein>
<dbReference type="PANTHER" id="PTHR30349">
    <property type="entry name" value="PHAGE INTEGRASE-RELATED"/>
    <property type="match status" value="1"/>
</dbReference>
<dbReference type="PANTHER" id="PTHR30349:SF41">
    <property type="entry name" value="INTEGRASE_RECOMBINASE PROTEIN MJ0367-RELATED"/>
    <property type="match status" value="1"/>
</dbReference>
<dbReference type="Pfam" id="PF00589">
    <property type="entry name" value="Phage_integrase"/>
    <property type="match status" value="1"/>
</dbReference>
<dbReference type="PROSITE" id="PS51898">
    <property type="entry name" value="TYR_RECOMBINASE"/>
    <property type="match status" value="1"/>
</dbReference>
<dbReference type="AlphaFoldDB" id="A0A7C9HN10"/>
<evidence type="ECO:0000256" key="4">
    <source>
        <dbReference type="ARBA" id="ARBA00023172"/>
    </source>
</evidence>
<evidence type="ECO:0000313" key="6">
    <source>
        <dbReference type="EMBL" id="MTJ04743.1"/>
    </source>
</evidence>
<dbReference type="SUPFAM" id="SSF56349">
    <property type="entry name" value="DNA breaking-rejoining enzymes"/>
    <property type="match status" value="1"/>
</dbReference>
<evidence type="ECO:0000256" key="3">
    <source>
        <dbReference type="ARBA" id="ARBA00023125"/>
    </source>
</evidence>
<evidence type="ECO:0000256" key="2">
    <source>
        <dbReference type="ARBA" id="ARBA00022908"/>
    </source>
</evidence>
<dbReference type="RefSeq" id="WP_273249450.1">
    <property type="nucleotide sequence ID" value="NZ_VENJ01000010.1"/>
</dbReference>
<gene>
    <name evidence="6" type="ORF">FH759_08645</name>
</gene>
<accession>A0A7C9HN10</accession>
<keyword evidence="3" id="KW-0238">DNA-binding</keyword>
<evidence type="ECO:0000256" key="1">
    <source>
        <dbReference type="ARBA" id="ARBA00008857"/>
    </source>
</evidence>
<dbReference type="Gene3D" id="1.10.443.10">
    <property type="entry name" value="Intergrase catalytic core"/>
    <property type="match status" value="1"/>
</dbReference>
<sequence>MPIHLRGSTYHLRRRVPKRYAGVEERKIVYVSLKTDSLTEARRKEEEVWNNLVAQWEALLRGDTDIARERYDAARELAYARGYEFLPAKRIAELPLDEIVARVEAAMRPDGTIDDRKGRAFLGAVKEPGTTITECLEIFWELTKDEAAAKSPNQRRVWANSFKRAIRNFVDVIGDIEIERLSADHMMELREWYWGRIERGEIKVETANKQIMFFGTVLRRVNKMRMLGLDLPLSDWGFKSQGEVTRKPFSTEWIKRVLVEGDNLRGLNDQARGIVLLMVNTGLRPSEAAGLQAADIRLDHAVPHIEVRPQIDGEKRRALKTRNSERVIPLAGVSLEAMRAFPNGFPRYYDKPGLSQTVNKYLRENGLMETQQHTLYCLRHSFEDRMLEAGIDERLRRDFLGHALGRERYGSGGDLRFRQAQIQRVAL</sequence>
<dbReference type="InterPro" id="IPR013762">
    <property type="entry name" value="Integrase-like_cat_sf"/>
</dbReference>
<dbReference type="Proteomes" id="UP000483078">
    <property type="component" value="Unassembled WGS sequence"/>
</dbReference>